<dbReference type="Gene3D" id="2.40.50.180">
    <property type="entry name" value="CheA-289, Domain 4"/>
    <property type="match status" value="1"/>
</dbReference>
<name>A0A1F6GMR0_9PROT</name>
<organism evidence="2 3">
    <name type="scientific">Candidatus Lambdaproteobacteria bacterium RIFOXYD2_FULL_56_26</name>
    <dbReference type="NCBI Taxonomy" id="1817773"/>
    <lineage>
        <taxon>Bacteria</taxon>
        <taxon>Pseudomonadati</taxon>
        <taxon>Pseudomonadota</taxon>
        <taxon>Candidatus Lambdaproteobacteria</taxon>
    </lineage>
</organism>
<dbReference type="PANTHER" id="PTHR22617">
    <property type="entry name" value="CHEMOTAXIS SENSOR HISTIDINE KINASE-RELATED"/>
    <property type="match status" value="1"/>
</dbReference>
<dbReference type="InterPro" id="IPR039315">
    <property type="entry name" value="CheW"/>
</dbReference>
<reference evidence="2 3" key="1">
    <citation type="journal article" date="2016" name="Nat. Commun.">
        <title>Thousands of microbial genomes shed light on interconnected biogeochemical processes in an aquifer system.</title>
        <authorList>
            <person name="Anantharaman K."/>
            <person name="Brown C.T."/>
            <person name="Hug L.A."/>
            <person name="Sharon I."/>
            <person name="Castelle C.J."/>
            <person name="Probst A.J."/>
            <person name="Thomas B.C."/>
            <person name="Singh A."/>
            <person name="Wilkins M.J."/>
            <person name="Karaoz U."/>
            <person name="Brodie E.L."/>
            <person name="Williams K.H."/>
            <person name="Hubbard S.S."/>
            <person name="Banfield J.F."/>
        </authorList>
    </citation>
    <scope>NUCLEOTIDE SEQUENCE [LARGE SCALE GENOMIC DNA]</scope>
</reference>
<proteinExistence type="predicted"/>
<dbReference type="Gene3D" id="2.30.30.40">
    <property type="entry name" value="SH3 Domains"/>
    <property type="match status" value="1"/>
</dbReference>
<dbReference type="SMART" id="SM00260">
    <property type="entry name" value="CheW"/>
    <property type="match status" value="1"/>
</dbReference>
<comment type="caution">
    <text evidence="2">The sequence shown here is derived from an EMBL/GenBank/DDBJ whole genome shotgun (WGS) entry which is preliminary data.</text>
</comment>
<evidence type="ECO:0000313" key="3">
    <source>
        <dbReference type="Proteomes" id="UP000177583"/>
    </source>
</evidence>
<dbReference type="AlphaFoldDB" id="A0A1F6GMR0"/>
<dbReference type="PANTHER" id="PTHR22617:SF23">
    <property type="entry name" value="CHEMOTAXIS PROTEIN CHEW"/>
    <property type="match status" value="1"/>
</dbReference>
<evidence type="ECO:0000313" key="2">
    <source>
        <dbReference type="EMBL" id="OGG99403.1"/>
    </source>
</evidence>
<dbReference type="GO" id="GO:0006935">
    <property type="term" value="P:chemotaxis"/>
    <property type="evidence" value="ECO:0007669"/>
    <property type="project" value="InterPro"/>
</dbReference>
<accession>A0A1F6GMR0</accession>
<dbReference type="InterPro" id="IPR002545">
    <property type="entry name" value="CheW-lke_dom"/>
</dbReference>
<feature type="domain" description="CheW-like" evidence="1">
    <location>
        <begin position="1"/>
        <end position="159"/>
    </location>
</feature>
<dbReference type="GO" id="GO:0005829">
    <property type="term" value="C:cytosol"/>
    <property type="evidence" value="ECO:0007669"/>
    <property type="project" value="TreeGrafter"/>
</dbReference>
<dbReference type="SUPFAM" id="SSF50341">
    <property type="entry name" value="CheW-like"/>
    <property type="match status" value="1"/>
</dbReference>
<dbReference type="Proteomes" id="UP000177583">
    <property type="component" value="Unassembled WGS sequence"/>
</dbReference>
<dbReference type="Pfam" id="PF01584">
    <property type="entry name" value="CheW"/>
    <property type="match status" value="1"/>
</dbReference>
<dbReference type="EMBL" id="MFNF01000057">
    <property type="protein sequence ID" value="OGG99403.1"/>
    <property type="molecule type" value="Genomic_DNA"/>
</dbReference>
<dbReference type="InterPro" id="IPR036061">
    <property type="entry name" value="CheW-like_dom_sf"/>
</dbReference>
<gene>
    <name evidence="2" type="ORF">A2557_12445</name>
</gene>
<dbReference type="PROSITE" id="PS50851">
    <property type="entry name" value="CHEW"/>
    <property type="match status" value="1"/>
</dbReference>
<protein>
    <recommendedName>
        <fullName evidence="1">CheW-like domain-containing protein</fullName>
    </recommendedName>
</protein>
<sequence length="166" mass="18451">MPQVATFHIGNEIFGVNILLTKEIGKIQEITQVPNAPEFVLGLMNLRGQIVTVMDPGVFLDQKTGVAVEERRLIILKNQFELDELYRNDLIGEINMSRDTLAIVIDRIGDVIDVEPESIRATPPNLASVKKEFVAGIIQHGQKLIILLDMSALAKRCIPQAETLHS</sequence>
<dbReference type="GO" id="GO:0007165">
    <property type="term" value="P:signal transduction"/>
    <property type="evidence" value="ECO:0007669"/>
    <property type="project" value="InterPro"/>
</dbReference>
<evidence type="ECO:0000259" key="1">
    <source>
        <dbReference type="PROSITE" id="PS50851"/>
    </source>
</evidence>